<evidence type="ECO:0000313" key="1">
    <source>
        <dbReference type="EMBL" id="KAK9891828.1"/>
    </source>
</evidence>
<evidence type="ECO:0000313" key="2">
    <source>
        <dbReference type="Proteomes" id="UP001431783"/>
    </source>
</evidence>
<proteinExistence type="predicted"/>
<comment type="caution">
    <text evidence="1">The sequence shown here is derived from an EMBL/GenBank/DDBJ whole genome shotgun (WGS) entry which is preliminary data.</text>
</comment>
<name>A0AAW1VGK2_9CUCU</name>
<keyword evidence="2" id="KW-1185">Reference proteome</keyword>
<organism evidence="1 2">
    <name type="scientific">Henosepilachna vigintioctopunctata</name>
    <dbReference type="NCBI Taxonomy" id="420089"/>
    <lineage>
        <taxon>Eukaryota</taxon>
        <taxon>Metazoa</taxon>
        <taxon>Ecdysozoa</taxon>
        <taxon>Arthropoda</taxon>
        <taxon>Hexapoda</taxon>
        <taxon>Insecta</taxon>
        <taxon>Pterygota</taxon>
        <taxon>Neoptera</taxon>
        <taxon>Endopterygota</taxon>
        <taxon>Coleoptera</taxon>
        <taxon>Polyphaga</taxon>
        <taxon>Cucujiformia</taxon>
        <taxon>Coccinelloidea</taxon>
        <taxon>Coccinellidae</taxon>
        <taxon>Epilachninae</taxon>
        <taxon>Epilachnini</taxon>
        <taxon>Henosepilachna</taxon>
    </lineage>
</organism>
<sequence length="113" mass="13450">MHIRTESDFIIKIRRCLILYNFEIEHRRMQPTPTLHGEPSRYPQFIRHAVKFAYTPNEPQTATLDHLNTFSIEPCQKSTINNIAVIEMGQNPCITNSLFQTLWQYVSMWKQHF</sequence>
<dbReference type="EMBL" id="JARQZJ010000130">
    <property type="protein sequence ID" value="KAK9891828.1"/>
    <property type="molecule type" value="Genomic_DNA"/>
</dbReference>
<gene>
    <name evidence="1" type="ORF">WA026_016627</name>
</gene>
<dbReference type="Proteomes" id="UP001431783">
    <property type="component" value="Unassembled WGS sequence"/>
</dbReference>
<accession>A0AAW1VGK2</accession>
<dbReference type="AlphaFoldDB" id="A0AAW1VGK2"/>
<protein>
    <submittedName>
        <fullName evidence="1">Uncharacterized protein</fullName>
    </submittedName>
</protein>
<reference evidence="1 2" key="1">
    <citation type="submission" date="2023-03" db="EMBL/GenBank/DDBJ databases">
        <title>Genome insight into feeding habits of ladybird beetles.</title>
        <authorList>
            <person name="Li H.-S."/>
            <person name="Huang Y.-H."/>
            <person name="Pang H."/>
        </authorList>
    </citation>
    <scope>NUCLEOTIDE SEQUENCE [LARGE SCALE GENOMIC DNA]</scope>
    <source>
        <strain evidence="1">SYSU_2023b</strain>
        <tissue evidence="1">Whole body</tissue>
    </source>
</reference>